<dbReference type="Pfam" id="PF10614">
    <property type="entry name" value="CsgF"/>
    <property type="match status" value="1"/>
</dbReference>
<evidence type="ECO:0000256" key="2">
    <source>
        <dbReference type="ARBA" id="ARBA00014031"/>
    </source>
</evidence>
<keyword evidence="3" id="KW-0732">Signal</keyword>
<dbReference type="EMBL" id="BAABBN010000017">
    <property type="protein sequence ID" value="GAA3943635.1"/>
    <property type="molecule type" value="Genomic_DNA"/>
</dbReference>
<evidence type="ECO:0000313" key="5">
    <source>
        <dbReference type="Proteomes" id="UP001501565"/>
    </source>
</evidence>
<gene>
    <name evidence="4" type="ORF">GCM10022277_44300</name>
</gene>
<evidence type="ECO:0000256" key="3">
    <source>
        <dbReference type="ARBA" id="ARBA00022729"/>
    </source>
</evidence>
<accession>A0ABP7NDK3</accession>
<name>A0ABP7NDK3_9GAMM</name>
<keyword evidence="5" id="KW-1185">Reference proteome</keyword>
<proteinExistence type="predicted"/>
<comment type="caution">
    <text evidence="4">The sequence shown here is derived from an EMBL/GenBank/DDBJ whole genome shotgun (WGS) entry which is preliminary data.</text>
</comment>
<comment type="function">
    <text evidence="1">May be involved in the biogenesis of curli organelles.</text>
</comment>
<dbReference type="InterPro" id="IPR018893">
    <property type="entry name" value="T8SS_CsgF"/>
</dbReference>
<evidence type="ECO:0000256" key="1">
    <source>
        <dbReference type="ARBA" id="ARBA00003989"/>
    </source>
</evidence>
<evidence type="ECO:0000313" key="4">
    <source>
        <dbReference type="EMBL" id="GAA3943635.1"/>
    </source>
</evidence>
<organism evidence="4 5">
    <name type="scientific">Litoribacillus peritrichatus</name>
    <dbReference type="NCBI Taxonomy" id="718191"/>
    <lineage>
        <taxon>Bacteria</taxon>
        <taxon>Pseudomonadati</taxon>
        <taxon>Pseudomonadota</taxon>
        <taxon>Gammaproteobacteria</taxon>
        <taxon>Oceanospirillales</taxon>
        <taxon>Oceanospirillaceae</taxon>
        <taxon>Litoribacillus</taxon>
    </lineage>
</organism>
<dbReference type="RefSeq" id="WP_344800855.1">
    <property type="nucleotide sequence ID" value="NZ_BAABBN010000017.1"/>
</dbReference>
<reference evidence="5" key="1">
    <citation type="journal article" date="2019" name="Int. J. Syst. Evol. Microbiol.">
        <title>The Global Catalogue of Microorganisms (GCM) 10K type strain sequencing project: providing services to taxonomists for standard genome sequencing and annotation.</title>
        <authorList>
            <consortium name="The Broad Institute Genomics Platform"/>
            <consortium name="The Broad Institute Genome Sequencing Center for Infectious Disease"/>
            <person name="Wu L."/>
            <person name="Ma J."/>
        </authorList>
    </citation>
    <scope>NUCLEOTIDE SEQUENCE [LARGE SCALE GENOMIC DNA]</scope>
    <source>
        <strain evidence="5">JCM 17551</strain>
    </source>
</reference>
<dbReference type="Proteomes" id="UP001501565">
    <property type="component" value="Unassembled WGS sequence"/>
</dbReference>
<sequence>MKRKALSRSLQLLTGLFVTVSGYGGELVYQPVNPSFGGNPLNGSYLLNSAQAQNSYKDPDAAGSAFSQRSALDRFTDSLESRLLNQLLTDVGSGNEGTLITDDFVVDIIDDSGNLFVRVEDRETGETTEIQVNGLNPTNP</sequence>
<protein>
    <recommendedName>
        <fullName evidence="2">Curli production assembly/transport component CsgF</fullName>
    </recommendedName>
</protein>